<name>A0ABS2G9M6_9FIRM</name>
<dbReference type="RefSeq" id="WP_205133530.1">
    <property type="nucleotide sequence ID" value="NZ_JACSNT010000006.1"/>
</dbReference>
<feature type="region of interest" description="Disordered" evidence="2">
    <location>
        <begin position="32"/>
        <end position="58"/>
    </location>
</feature>
<feature type="compositionally biased region" description="Basic and acidic residues" evidence="2">
    <location>
        <begin position="306"/>
        <end position="318"/>
    </location>
</feature>
<reference evidence="3 4" key="1">
    <citation type="journal article" date="2021" name="Sci. Rep.">
        <title>The distribution of antibiotic resistance genes in chicken gut microbiota commensals.</title>
        <authorList>
            <person name="Juricova H."/>
            <person name="Matiasovicova J."/>
            <person name="Kubasova T."/>
            <person name="Cejkova D."/>
            <person name="Rychlik I."/>
        </authorList>
    </citation>
    <scope>NUCLEOTIDE SEQUENCE [LARGE SCALE GENOMIC DNA]</scope>
    <source>
        <strain evidence="3 4">An431b</strain>
    </source>
</reference>
<dbReference type="EMBL" id="JACSNV010000005">
    <property type="protein sequence ID" value="MBM6877435.1"/>
    <property type="molecule type" value="Genomic_DNA"/>
</dbReference>
<accession>A0ABS2G9M6</accession>
<gene>
    <name evidence="3" type="ORF">H9X83_04605</name>
</gene>
<keyword evidence="1" id="KW-0175">Coiled coil</keyword>
<proteinExistence type="predicted"/>
<feature type="region of interest" description="Disordered" evidence="2">
    <location>
        <begin position="288"/>
        <end position="318"/>
    </location>
</feature>
<evidence type="ECO:0000256" key="1">
    <source>
        <dbReference type="SAM" id="Coils"/>
    </source>
</evidence>
<feature type="compositionally biased region" description="Basic and acidic residues" evidence="2">
    <location>
        <begin position="35"/>
        <end position="57"/>
    </location>
</feature>
<evidence type="ECO:0000313" key="4">
    <source>
        <dbReference type="Proteomes" id="UP000729290"/>
    </source>
</evidence>
<feature type="region of interest" description="Disordered" evidence="2">
    <location>
        <begin position="225"/>
        <end position="252"/>
    </location>
</feature>
<evidence type="ECO:0000256" key="2">
    <source>
        <dbReference type="SAM" id="MobiDB-lite"/>
    </source>
</evidence>
<evidence type="ECO:0008006" key="5">
    <source>
        <dbReference type="Google" id="ProtNLM"/>
    </source>
</evidence>
<protein>
    <recommendedName>
        <fullName evidence="5">MobA/MobL protein domain-containing protein</fullName>
    </recommendedName>
</protein>
<organism evidence="3 4">
    <name type="scientific">Anaerotignum lactatifermentans</name>
    <dbReference type="NCBI Taxonomy" id="160404"/>
    <lineage>
        <taxon>Bacteria</taxon>
        <taxon>Bacillati</taxon>
        <taxon>Bacillota</taxon>
        <taxon>Clostridia</taxon>
        <taxon>Lachnospirales</taxon>
        <taxon>Anaerotignaceae</taxon>
        <taxon>Anaerotignum</taxon>
    </lineage>
</organism>
<evidence type="ECO:0000313" key="3">
    <source>
        <dbReference type="EMBL" id="MBM6877435.1"/>
    </source>
</evidence>
<sequence length="468" mass="53598">MGWKCAPQVMGLVRGEPKQGQKHRANIRKIAMEAGYERASKSDTLDKSRSSKNHYDGYRSGSQFAAAMEQEASKYRVKVNGKTKDKKPVVREKGLPHNAVIGWAVIYNPPAEVCAAWTDEDYQKFYADCRECMAEIEPRLFRRDNIRMSAEHFDEGIPPDENSGVIDRHLHDLGVSKDADGRYCGNLIDAKLLIKINERFPALMRERGWDMDDLDRTDFERAKTDKEYASERNAKRRQSGLSVNKHLGKKAREMAEDAAELVKQADALKAQTEADAAARQQQLDLTAQQQETTRKEQETIAQQQEDTQKKQDGRDKGQRRLMNAIYDLYQRLNGGELVAFPTYTEGIKMFKSALDTFVERTTTEAQTKVQEAAAAEFQKKEDALEAQKSVLDELEQLRDKLQSSTDTDASRKRFMEAHTLKDGRTLEDVYQASIQQKRERDDAFLRRASDLTDEYDRLHQGVEQQEKQ</sequence>
<feature type="coiled-coil region" evidence="1">
    <location>
        <begin position="377"/>
        <end position="404"/>
    </location>
</feature>
<keyword evidence="4" id="KW-1185">Reference proteome</keyword>
<dbReference type="Proteomes" id="UP000729290">
    <property type="component" value="Unassembled WGS sequence"/>
</dbReference>
<comment type="caution">
    <text evidence="3">The sequence shown here is derived from an EMBL/GenBank/DDBJ whole genome shotgun (WGS) entry which is preliminary data.</text>
</comment>